<protein>
    <recommendedName>
        <fullName evidence="4">Flagellar hook-length control protein-like C-terminal domain-containing protein</fullName>
    </recommendedName>
</protein>
<dbReference type="EMBL" id="LNQE01001844">
    <property type="protein sequence ID" value="KUG04637.1"/>
    <property type="molecule type" value="Genomic_DNA"/>
</dbReference>
<feature type="coiled-coil region" evidence="1">
    <location>
        <begin position="165"/>
        <end position="192"/>
    </location>
</feature>
<evidence type="ECO:0008006" key="4">
    <source>
        <dbReference type="Google" id="ProtNLM"/>
    </source>
</evidence>
<feature type="compositionally biased region" description="Polar residues" evidence="2">
    <location>
        <begin position="223"/>
        <end position="247"/>
    </location>
</feature>
<keyword evidence="1" id="KW-0175">Coiled coil</keyword>
<evidence type="ECO:0000256" key="1">
    <source>
        <dbReference type="SAM" id="Coils"/>
    </source>
</evidence>
<evidence type="ECO:0000313" key="3">
    <source>
        <dbReference type="EMBL" id="KUG04637.1"/>
    </source>
</evidence>
<organism evidence="3">
    <name type="scientific">hydrocarbon metagenome</name>
    <dbReference type="NCBI Taxonomy" id="938273"/>
    <lineage>
        <taxon>unclassified sequences</taxon>
        <taxon>metagenomes</taxon>
        <taxon>ecological metagenomes</taxon>
    </lineage>
</organism>
<dbReference type="AlphaFoldDB" id="A0A0W8E869"/>
<proteinExistence type="predicted"/>
<feature type="region of interest" description="Disordered" evidence="2">
    <location>
        <begin position="220"/>
        <end position="247"/>
    </location>
</feature>
<sequence length="543" mass="58918">MNVSTPAEQGLSLNKGEILQGSVHSIKDGGLLTLLLKGRIIEAVTQVPVNSGEQLFLQVDGIRDGRIYLKILTPIELQQAQSTNLASSLLDIGVAPGKENLMIARVLLDNALPVTADNISSVSRGAAILGGLLEENVQAAAFALSRGIKTDLQLLPAVKQLLDPKSNLARIVESLIKNITNLEEQAASVRVNTAEKGIDTPSGPIRDDTGRAATRYDFEINKSARSSSGQESAAKQSSINITGRNTPVSNKDTDLVLKPLITSAGTAGTEPAAGESKQDQTISWGPAAGEGKLDLAAIRESTVVLPASREDVSADLFKQLPFLKQLLEEVIIRLPGDSEETPQKLENVLQSVRDIVRGIMLLEEIVRKEPEIQSKNFLNELLNRLETLERELSGPRIYNYANRGSIDNQSSGYYFSLPVQIEDQTHLLELRLNKDPGKKSLKDQDSIKLVVSLETGRMGMVLFHINWQRQGSLDLQGVVEKAAVQKHLEIGLGVLVNQLKNLGYTVNSKGIKVAENPGETASLKKALPHQNEKTKTFAIDIII</sequence>
<comment type="caution">
    <text evidence="3">The sequence shown here is derived from an EMBL/GenBank/DDBJ whole genome shotgun (WGS) entry which is preliminary data.</text>
</comment>
<reference evidence="3" key="1">
    <citation type="journal article" date="2015" name="Proc. Natl. Acad. Sci. U.S.A.">
        <title>Networks of energetic and metabolic interactions define dynamics in microbial communities.</title>
        <authorList>
            <person name="Embree M."/>
            <person name="Liu J.K."/>
            <person name="Al-Bassam M.M."/>
            <person name="Zengler K."/>
        </authorList>
    </citation>
    <scope>NUCLEOTIDE SEQUENCE</scope>
</reference>
<accession>A0A0W8E869</accession>
<evidence type="ECO:0000256" key="2">
    <source>
        <dbReference type="SAM" id="MobiDB-lite"/>
    </source>
</evidence>
<name>A0A0W8E869_9ZZZZ</name>
<gene>
    <name evidence="3" type="ORF">ASZ90_017998</name>
</gene>